<protein>
    <submittedName>
        <fullName evidence="1">Uncharacterized protein</fullName>
    </submittedName>
</protein>
<dbReference type="AlphaFoldDB" id="A0A0B7BIH9"/>
<name>A0A0B7BIH9_9EUPU</name>
<gene>
    <name evidence="1" type="primary">ORF189916</name>
</gene>
<proteinExistence type="predicted"/>
<dbReference type="EMBL" id="HACG01045888">
    <property type="protein sequence ID" value="CEK92753.1"/>
    <property type="molecule type" value="Transcribed_RNA"/>
</dbReference>
<reference evidence="1" key="1">
    <citation type="submission" date="2014-12" db="EMBL/GenBank/DDBJ databases">
        <title>Insight into the proteome of Arion vulgaris.</title>
        <authorList>
            <person name="Aradska J."/>
            <person name="Bulat T."/>
            <person name="Smidak R."/>
            <person name="Sarate P."/>
            <person name="Gangsoo J."/>
            <person name="Sialana F."/>
            <person name="Bilban M."/>
            <person name="Lubec G."/>
        </authorList>
    </citation>
    <scope>NUCLEOTIDE SEQUENCE</scope>
    <source>
        <tissue evidence="1">Skin</tissue>
    </source>
</reference>
<evidence type="ECO:0000313" key="1">
    <source>
        <dbReference type="EMBL" id="CEK92753.1"/>
    </source>
</evidence>
<accession>A0A0B7BIH9</accession>
<organism evidence="1">
    <name type="scientific">Arion vulgaris</name>
    <dbReference type="NCBI Taxonomy" id="1028688"/>
    <lineage>
        <taxon>Eukaryota</taxon>
        <taxon>Metazoa</taxon>
        <taxon>Spiralia</taxon>
        <taxon>Lophotrochozoa</taxon>
        <taxon>Mollusca</taxon>
        <taxon>Gastropoda</taxon>
        <taxon>Heterobranchia</taxon>
        <taxon>Euthyneura</taxon>
        <taxon>Panpulmonata</taxon>
        <taxon>Eupulmonata</taxon>
        <taxon>Stylommatophora</taxon>
        <taxon>Helicina</taxon>
        <taxon>Arionoidea</taxon>
        <taxon>Arionidae</taxon>
        <taxon>Arion</taxon>
    </lineage>
</organism>
<sequence length="56" mass="6420">MVDSRMTFGNKVYAAIQFSFILDKGCRHSLCFDQGVKTRKHTGQDFASPARRALRR</sequence>